<proteinExistence type="predicted"/>
<keyword evidence="1" id="KW-0732">Signal</keyword>
<dbReference type="AlphaFoldDB" id="W9BY87"/>
<comment type="caution">
    <text evidence="2">The sequence shown here is derived from an EMBL/GenBank/DDBJ whole genome shotgun (WGS) entry which is preliminary data.</text>
</comment>
<evidence type="ECO:0000313" key="2">
    <source>
        <dbReference type="EMBL" id="ESZ89562.1"/>
    </source>
</evidence>
<gene>
    <name evidence="2" type="ORF">SBOR_10053</name>
</gene>
<dbReference type="EMBL" id="AYSA01000876">
    <property type="protein sequence ID" value="ESZ89562.1"/>
    <property type="molecule type" value="Genomic_DNA"/>
</dbReference>
<keyword evidence="3" id="KW-1185">Reference proteome</keyword>
<dbReference type="OrthoDB" id="3513524at2759"/>
<evidence type="ECO:0008006" key="4">
    <source>
        <dbReference type="Google" id="ProtNLM"/>
    </source>
</evidence>
<protein>
    <recommendedName>
        <fullName evidence="4">DNase1 protein</fullName>
    </recommendedName>
</protein>
<feature type="signal peptide" evidence="1">
    <location>
        <begin position="1"/>
        <end position="25"/>
    </location>
</feature>
<name>W9BY87_SCLBF</name>
<dbReference type="HOGENOM" id="CLU_120092_0_0_1"/>
<feature type="chain" id="PRO_5004919923" description="DNase1 protein" evidence="1">
    <location>
        <begin position="26"/>
        <end position="178"/>
    </location>
</feature>
<organism evidence="2 3">
    <name type="scientific">Sclerotinia borealis (strain F-4128)</name>
    <dbReference type="NCBI Taxonomy" id="1432307"/>
    <lineage>
        <taxon>Eukaryota</taxon>
        <taxon>Fungi</taxon>
        <taxon>Dikarya</taxon>
        <taxon>Ascomycota</taxon>
        <taxon>Pezizomycotina</taxon>
        <taxon>Leotiomycetes</taxon>
        <taxon>Helotiales</taxon>
        <taxon>Sclerotiniaceae</taxon>
        <taxon>Sclerotinia</taxon>
    </lineage>
</organism>
<evidence type="ECO:0000313" key="3">
    <source>
        <dbReference type="Proteomes" id="UP000019487"/>
    </source>
</evidence>
<reference evidence="2 3" key="1">
    <citation type="journal article" date="2014" name="Genome Announc.">
        <title>Draft genome sequence of Sclerotinia borealis, a psychrophilic plant pathogenic fungus.</title>
        <authorList>
            <person name="Mardanov A.V."/>
            <person name="Beletsky A.V."/>
            <person name="Kadnikov V.V."/>
            <person name="Ignatov A.N."/>
            <person name="Ravin N.V."/>
        </authorList>
    </citation>
    <scope>NUCLEOTIDE SEQUENCE [LARGE SCALE GENOMIC DNA]</scope>
    <source>
        <strain evidence="3">F-4157</strain>
    </source>
</reference>
<sequence>MRTLFARIALVATAVVNTLFGLASAEGERNPNVLIIKNMDNHPRELHFRAEGPASLLSHKMIGHNIQITAGDTHWLEVPYGWNGNFVAFVIGSAPKEDRVLAEFAFQVDGRIGTWYDVSAVTTHNDQEGVHWIYPLSEAGDKSGCETFPCETSYKVWNHDKNTKYTTDTRMVIELYSS</sequence>
<evidence type="ECO:0000256" key="1">
    <source>
        <dbReference type="SAM" id="SignalP"/>
    </source>
</evidence>
<dbReference type="Proteomes" id="UP000019487">
    <property type="component" value="Unassembled WGS sequence"/>
</dbReference>
<accession>W9BY87</accession>